<evidence type="ECO:0000313" key="2">
    <source>
        <dbReference type="Proteomes" id="UP001153069"/>
    </source>
</evidence>
<dbReference type="Proteomes" id="UP001153069">
    <property type="component" value="Unassembled WGS sequence"/>
</dbReference>
<reference evidence="1" key="1">
    <citation type="submission" date="2020-06" db="EMBL/GenBank/DDBJ databases">
        <authorList>
            <consortium name="Plant Systems Biology data submission"/>
        </authorList>
    </citation>
    <scope>NUCLEOTIDE SEQUENCE</scope>
    <source>
        <strain evidence="1">D6</strain>
    </source>
</reference>
<keyword evidence="2" id="KW-1185">Reference proteome</keyword>
<name>A0A9N8EK79_9STRA</name>
<sequence length="95" mass="10459">MAWRSPVSFLDDLPVHKKSMSSVTMIVFGDDLHSLVLVVSLSPVTTEQSMIFQNQAINVASHVVIANVMGGHLLSMLGNSFGHFRVPMYPFDLVD</sequence>
<gene>
    <name evidence="1" type="ORF">SEMRO_1244_G255620.1</name>
</gene>
<comment type="caution">
    <text evidence="1">The sequence shown here is derived from an EMBL/GenBank/DDBJ whole genome shotgun (WGS) entry which is preliminary data.</text>
</comment>
<accession>A0A9N8EK79</accession>
<evidence type="ECO:0000313" key="1">
    <source>
        <dbReference type="EMBL" id="CAB9521880.1"/>
    </source>
</evidence>
<protein>
    <submittedName>
        <fullName evidence="1">Uncharacterized protein</fullName>
    </submittedName>
</protein>
<dbReference type="EMBL" id="CAICTM010001242">
    <property type="protein sequence ID" value="CAB9521880.1"/>
    <property type="molecule type" value="Genomic_DNA"/>
</dbReference>
<organism evidence="1 2">
    <name type="scientific">Seminavis robusta</name>
    <dbReference type="NCBI Taxonomy" id="568900"/>
    <lineage>
        <taxon>Eukaryota</taxon>
        <taxon>Sar</taxon>
        <taxon>Stramenopiles</taxon>
        <taxon>Ochrophyta</taxon>
        <taxon>Bacillariophyta</taxon>
        <taxon>Bacillariophyceae</taxon>
        <taxon>Bacillariophycidae</taxon>
        <taxon>Naviculales</taxon>
        <taxon>Naviculaceae</taxon>
        <taxon>Seminavis</taxon>
    </lineage>
</organism>
<dbReference type="AlphaFoldDB" id="A0A9N8EK79"/>
<proteinExistence type="predicted"/>